<dbReference type="Pfam" id="PF00982">
    <property type="entry name" value="Glyco_transf_20"/>
    <property type="match status" value="1"/>
</dbReference>
<protein>
    <submittedName>
        <fullName evidence="2">Trehalose-6-phosphate synthase</fullName>
        <ecNumber evidence="2">2.4.1.-</ecNumber>
    </submittedName>
</protein>
<dbReference type="GO" id="GO:0005992">
    <property type="term" value="P:trehalose biosynthetic process"/>
    <property type="evidence" value="ECO:0007669"/>
    <property type="project" value="InterPro"/>
</dbReference>
<keyword evidence="2" id="KW-0328">Glycosyltransferase</keyword>
<name>A0A5Q2N0Z2_9FIRM</name>
<dbReference type="KEGG" id="hcv:FTV88_2429"/>
<dbReference type="EMBL" id="CP045875">
    <property type="protein sequence ID" value="QGG48527.1"/>
    <property type="molecule type" value="Genomic_DNA"/>
</dbReference>
<proteinExistence type="inferred from homology"/>
<keyword evidence="2" id="KW-0808">Transferase</keyword>
<dbReference type="PANTHER" id="PTHR10788">
    <property type="entry name" value="TREHALOSE-6-PHOSPHATE SYNTHASE"/>
    <property type="match status" value="1"/>
</dbReference>
<dbReference type="CDD" id="cd03788">
    <property type="entry name" value="GT20_TPS"/>
    <property type="match status" value="1"/>
</dbReference>
<evidence type="ECO:0000313" key="3">
    <source>
        <dbReference type="Proteomes" id="UP000366051"/>
    </source>
</evidence>
<gene>
    <name evidence="2" type="ORF">FTV88_2429</name>
</gene>
<dbReference type="OrthoDB" id="9761633at2"/>
<keyword evidence="3" id="KW-1185">Reference proteome</keyword>
<sequence length="497" mass="56717">MGLLKPLSNLDRRLVVVSNRGPFTLKDSDKGTDIVPSVSGLVSALTPIINQEGGAWVGWGGRLGKPEDVFGRTLPITNRNNAFFHEVILTQEEVEAFYEGLSNSCLWPLCHNFVEKSIFDIEQWTNYRSVNAKYAKTLLRKSNSRDLIWIHDYHLALVPTFVRAERPQAQLSLFWHIPFPAPEIFATLPWSRELLRGMLNCNLIAFHTESYVRNFLITVEELLDAKVDHLTGSVFWMGRKVKVAAFPIGVDWKEFEAFATKPEIRQKAQQLKQAAGGDYLILGVDRLDYTKGIPERLKAMEWLFENYPEYRRKVTFIQIAVPSRTQVTAYQDLRREVEESVGRINGRFTEDHHIPIRYLFKPLRKDHLVAHYLAADMCLVTPLRDGLNLVAKEYIATNGNYSGTLLLSPFAGAANQLKEALQANPYSPQETAQKIIKGLQMSEGEKKRRLHSLYKGVKEQDITWWWKAIKQAWLTGSTIAVPKTTKAEDPKHEPTIS</sequence>
<dbReference type="RefSeq" id="WP_153725683.1">
    <property type="nucleotide sequence ID" value="NZ_CP045875.1"/>
</dbReference>
<accession>A0A5Q2N0Z2</accession>
<dbReference type="SUPFAM" id="SSF53756">
    <property type="entry name" value="UDP-Glycosyltransferase/glycogen phosphorylase"/>
    <property type="match status" value="1"/>
</dbReference>
<evidence type="ECO:0000256" key="1">
    <source>
        <dbReference type="ARBA" id="ARBA00008799"/>
    </source>
</evidence>
<dbReference type="GO" id="GO:0003825">
    <property type="term" value="F:alpha,alpha-trehalose-phosphate synthase (UDP-forming) activity"/>
    <property type="evidence" value="ECO:0007669"/>
    <property type="project" value="TreeGrafter"/>
</dbReference>
<dbReference type="PANTHER" id="PTHR10788:SF106">
    <property type="entry name" value="BCDNA.GH08860"/>
    <property type="match status" value="1"/>
</dbReference>
<dbReference type="AlphaFoldDB" id="A0A5Q2N0Z2"/>
<dbReference type="Proteomes" id="UP000366051">
    <property type="component" value="Chromosome"/>
</dbReference>
<dbReference type="EC" id="2.4.1.-" evidence="2"/>
<evidence type="ECO:0000313" key="2">
    <source>
        <dbReference type="EMBL" id="QGG48527.1"/>
    </source>
</evidence>
<dbReference type="InterPro" id="IPR001830">
    <property type="entry name" value="Glyco_trans_20"/>
</dbReference>
<comment type="similarity">
    <text evidence="1">Belongs to the glycosyltransferase 20 family.</text>
</comment>
<dbReference type="Gene3D" id="3.40.50.2000">
    <property type="entry name" value="Glycogen Phosphorylase B"/>
    <property type="match status" value="2"/>
</dbReference>
<reference evidence="3" key="1">
    <citation type="submission" date="2019-11" db="EMBL/GenBank/DDBJ databases">
        <title>Genome sequence of Heliorestis convoluta strain HH, an alkaliphilic and minimalistic phototrophic bacterium from a soda lake in Egypt.</title>
        <authorList>
            <person name="Dewey E.D."/>
            <person name="Stokes L.M."/>
            <person name="Burchell B.M."/>
            <person name="Shaffer K.N."/>
            <person name="Huntington A.M."/>
            <person name="Baker J.M."/>
            <person name="Nadendla S."/>
            <person name="Giglio M.G."/>
            <person name="Touchman J.W."/>
            <person name="Blankenship R.E."/>
            <person name="Madigan M.T."/>
            <person name="Sattley W.M."/>
        </authorList>
    </citation>
    <scope>NUCLEOTIDE SEQUENCE [LARGE SCALE GENOMIC DNA]</scope>
    <source>
        <strain evidence="3">HH</strain>
    </source>
</reference>
<organism evidence="2 3">
    <name type="scientific">Heliorestis convoluta</name>
    <dbReference type="NCBI Taxonomy" id="356322"/>
    <lineage>
        <taxon>Bacteria</taxon>
        <taxon>Bacillati</taxon>
        <taxon>Bacillota</taxon>
        <taxon>Clostridia</taxon>
        <taxon>Eubacteriales</taxon>
        <taxon>Heliobacteriaceae</taxon>
        <taxon>Heliorestis</taxon>
    </lineage>
</organism>